<dbReference type="GO" id="GO:0045892">
    <property type="term" value="P:negative regulation of DNA-templated transcription"/>
    <property type="evidence" value="ECO:0007669"/>
    <property type="project" value="UniProtKB-UniRule"/>
</dbReference>
<dbReference type="FunFam" id="1.10.10.10:FF:000079">
    <property type="entry name" value="GntR family transcriptional regulator"/>
    <property type="match status" value="1"/>
</dbReference>
<keyword evidence="3" id="KW-0804">Transcription</keyword>
<keyword evidence="1" id="KW-0805">Transcription regulation</keyword>
<dbReference type="Gene3D" id="3.40.1410.10">
    <property type="entry name" value="Chorismate lyase-like"/>
    <property type="match status" value="1"/>
</dbReference>
<keyword evidence="2" id="KW-0238">DNA-binding</keyword>
<dbReference type="InterPro" id="IPR050679">
    <property type="entry name" value="Bact_HTH_transcr_reg"/>
</dbReference>
<dbReference type="SUPFAM" id="SSF64288">
    <property type="entry name" value="Chorismate lyase-like"/>
    <property type="match status" value="1"/>
</dbReference>
<dbReference type="PRINTS" id="PR00035">
    <property type="entry name" value="HTHGNTR"/>
</dbReference>
<dbReference type="SUPFAM" id="SSF46785">
    <property type="entry name" value="Winged helix' DNA-binding domain"/>
    <property type="match status" value="1"/>
</dbReference>
<comment type="caution">
    <text evidence="6">The sequence shown here is derived from an EMBL/GenBank/DDBJ whole genome shotgun (WGS) entry which is preliminary data.</text>
</comment>
<dbReference type="Pfam" id="PF07702">
    <property type="entry name" value="UTRA"/>
    <property type="match status" value="1"/>
</dbReference>
<dbReference type="GO" id="GO:0003700">
    <property type="term" value="F:DNA-binding transcription factor activity"/>
    <property type="evidence" value="ECO:0007669"/>
    <property type="project" value="UniProtKB-UniRule"/>
</dbReference>
<dbReference type="PANTHER" id="PTHR44846:SF16">
    <property type="entry name" value="TRANSCRIPTIONAL REGULATOR PHNF-RELATED"/>
    <property type="match status" value="1"/>
</dbReference>
<dbReference type="InterPro" id="IPR028978">
    <property type="entry name" value="Chorismate_lyase_/UTRA_dom_sf"/>
</dbReference>
<dbReference type="GO" id="GO:0006547">
    <property type="term" value="P:L-histidine metabolic process"/>
    <property type="evidence" value="ECO:0007669"/>
    <property type="project" value="UniProtKB-UniRule"/>
</dbReference>
<name>A0AA41YX17_9HYPH</name>
<dbReference type="PANTHER" id="PTHR44846">
    <property type="entry name" value="MANNOSYL-D-GLYCERATE TRANSPORT/METABOLISM SYSTEM REPRESSOR MNGR-RELATED"/>
    <property type="match status" value="1"/>
</dbReference>
<evidence type="ECO:0000256" key="3">
    <source>
        <dbReference type="ARBA" id="ARBA00023163"/>
    </source>
</evidence>
<accession>A0AA41YX17</accession>
<evidence type="ECO:0000256" key="1">
    <source>
        <dbReference type="ARBA" id="ARBA00023015"/>
    </source>
</evidence>
<evidence type="ECO:0000256" key="4">
    <source>
        <dbReference type="NCBIfam" id="TIGR02018"/>
    </source>
</evidence>
<protein>
    <recommendedName>
        <fullName evidence="4">Histidine utilization repressor</fullName>
    </recommendedName>
</protein>
<reference evidence="6" key="1">
    <citation type="submission" date="2022-05" db="EMBL/GenBank/DDBJ databases">
        <authorList>
            <person name="Pankratov T."/>
        </authorList>
    </citation>
    <scope>NUCLEOTIDE SEQUENCE</scope>
    <source>
        <strain evidence="6">BP6-180914</strain>
    </source>
</reference>
<evidence type="ECO:0000313" key="7">
    <source>
        <dbReference type="Proteomes" id="UP001165667"/>
    </source>
</evidence>
<organism evidence="6 7">
    <name type="scientific">Lichenifustis flavocetrariae</name>
    <dbReference type="NCBI Taxonomy" id="2949735"/>
    <lineage>
        <taxon>Bacteria</taxon>
        <taxon>Pseudomonadati</taxon>
        <taxon>Pseudomonadota</taxon>
        <taxon>Alphaproteobacteria</taxon>
        <taxon>Hyphomicrobiales</taxon>
        <taxon>Lichenihabitantaceae</taxon>
        <taxon>Lichenifustis</taxon>
    </lineage>
</organism>
<dbReference type="Proteomes" id="UP001165667">
    <property type="component" value="Unassembled WGS sequence"/>
</dbReference>
<dbReference type="PROSITE" id="PS50949">
    <property type="entry name" value="HTH_GNTR"/>
    <property type="match status" value="1"/>
</dbReference>
<dbReference type="InterPro" id="IPR036388">
    <property type="entry name" value="WH-like_DNA-bd_sf"/>
</dbReference>
<gene>
    <name evidence="6" type="primary">hutC</name>
    <name evidence="6" type="ORF">M8523_19180</name>
</gene>
<dbReference type="InterPro" id="IPR010248">
    <property type="entry name" value="His_ut_repres"/>
</dbReference>
<dbReference type="SMART" id="SM00345">
    <property type="entry name" value="HTH_GNTR"/>
    <property type="match status" value="1"/>
</dbReference>
<dbReference type="RefSeq" id="WP_282586554.1">
    <property type="nucleotide sequence ID" value="NZ_JAMOIM010000013.1"/>
</dbReference>
<evidence type="ECO:0000256" key="2">
    <source>
        <dbReference type="ARBA" id="ARBA00023125"/>
    </source>
</evidence>
<dbReference type="SMART" id="SM00866">
    <property type="entry name" value="UTRA"/>
    <property type="match status" value="1"/>
</dbReference>
<evidence type="ECO:0000313" key="6">
    <source>
        <dbReference type="EMBL" id="MCW6510146.1"/>
    </source>
</evidence>
<dbReference type="GO" id="GO:0003677">
    <property type="term" value="F:DNA binding"/>
    <property type="evidence" value="ECO:0007669"/>
    <property type="project" value="UniProtKB-UniRule"/>
</dbReference>
<feature type="domain" description="HTH gntR-type" evidence="5">
    <location>
        <begin position="13"/>
        <end position="81"/>
    </location>
</feature>
<dbReference type="Pfam" id="PF00392">
    <property type="entry name" value="GntR"/>
    <property type="match status" value="1"/>
</dbReference>
<dbReference type="Gene3D" id="1.10.10.10">
    <property type="entry name" value="Winged helix-like DNA-binding domain superfamily/Winged helix DNA-binding domain"/>
    <property type="match status" value="1"/>
</dbReference>
<dbReference type="EMBL" id="JAMOIM010000013">
    <property type="protein sequence ID" value="MCW6510146.1"/>
    <property type="molecule type" value="Genomic_DNA"/>
</dbReference>
<evidence type="ECO:0000259" key="5">
    <source>
        <dbReference type="PROSITE" id="PS50949"/>
    </source>
</evidence>
<proteinExistence type="predicted"/>
<dbReference type="InterPro" id="IPR000524">
    <property type="entry name" value="Tscrpt_reg_HTH_GntR"/>
</dbReference>
<dbReference type="NCBIfam" id="TIGR02018">
    <property type="entry name" value="his_ut_repres"/>
    <property type="match status" value="1"/>
</dbReference>
<dbReference type="AlphaFoldDB" id="A0AA41YX17"/>
<dbReference type="InterPro" id="IPR011663">
    <property type="entry name" value="UTRA"/>
</dbReference>
<sequence length="246" mass="27082">MDDADQRHKAASGSLHQRILSDVKDKILSGEWPPGHRIPFEHELASTYACSRMTVNKVLTQLVGTGLIERRRKAGSFVMRPQSQSAVLKIQDIGREVTALGLAYRFDLSARQERAATERDIGRIDLGPGAPLLDLTCCHFAGSQPFCIEERLISLNAVPEAVDADFALSPPGTWLMQRVPWTNAEHTIRAAAAGKAVAAMLAITERSPCLIIERKTWSAGQPITFVRLTYPSEAHQLVARFEPSDT</sequence>
<keyword evidence="7" id="KW-1185">Reference proteome</keyword>
<dbReference type="CDD" id="cd07377">
    <property type="entry name" value="WHTH_GntR"/>
    <property type="match status" value="1"/>
</dbReference>
<dbReference type="InterPro" id="IPR036390">
    <property type="entry name" value="WH_DNA-bd_sf"/>
</dbReference>